<reference evidence="3" key="1">
    <citation type="journal article" date="2014" name="Nat. Genet.">
        <title>The genome of the stress-tolerant wild tomato species Solanum pennellii.</title>
        <authorList>
            <person name="Bolger A."/>
            <person name="Scossa F."/>
            <person name="Bolger M.E."/>
            <person name="Lanz C."/>
            <person name="Maumus F."/>
            <person name="Tohge T."/>
            <person name="Quesneville H."/>
            <person name="Alseekh S."/>
            <person name="Sorensen I."/>
            <person name="Lichtenstein G."/>
            <person name="Fich E.A."/>
            <person name="Conte M."/>
            <person name="Keller H."/>
            <person name="Schneeberger K."/>
            <person name="Schwacke R."/>
            <person name="Ofner I."/>
            <person name="Vrebalov J."/>
            <person name="Xu Y."/>
            <person name="Osorio S."/>
            <person name="Aflitos S.A."/>
            <person name="Schijlen E."/>
            <person name="Jimenez-Gomez J.M."/>
            <person name="Ryngajllo M."/>
            <person name="Kimura S."/>
            <person name="Kumar R."/>
            <person name="Koenig D."/>
            <person name="Headland L.R."/>
            <person name="Maloof J.N."/>
            <person name="Sinha N."/>
            <person name="van Ham R.C."/>
            <person name="Lankhorst R.K."/>
            <person name="Mao L."/>
            <person name="Vogel A."/>
            <person name="Arsova B."/>
            <person name="Panstruga R."/>
            <person name="Fei Z."/>
            <person name="Rose J.K."/>
            <person name="Zamir D."/>
            <person name="Carrari F."/>
            <person name="Giovannoni J.J."/>
            <person name="Weigel D."/>
            <person name="Usadel B."/>
            <person name="Fernie A.R."/>
        </authorList>
    </citation>
    <scope>NUCLEOTIDE SEQUENCE [LARGE SCALE GENOMIC DNA]</scope>
    <source>
        <strain evidence="3">cv. LA0716</strain>
    </source>
</reference>
<sequence length="541" mass="61151">MDPTIHTVASSEMIPTPSIAADPSASVAAESPMEVIARLERQIGTLNLLVAQYQAASPNQPSDARERGPTPPVYPTSSEFHQGDHFATFQQTQSASLTNSTQDTPLVYTFAPPKAPTVTHHTPPVYTYVTAPPVTKTPEFHRPDVNHYIEIEGDGKSIDAKMMNKKMKSLDDAMRGLRGFDSSQSVRYEELCTFPEVELPPGYKIPKFEKFSGSGNPFFHLKIYCEKLIGVGNNEGIRIKLFNQSLTGKALEWYSKQDVTKWRTWDDLANAFVDHYKFHVEIAPDRISITKLKPKSTECFREYAIRWREEAARVHPPMEESEMITYFIQAQESEYYERMVTMGGKTFAEVIKAGEMIEDGLKTGRIRSYASSQFANRTYQTGSFGKKKDKEVMMITTRGAASYNRQPPPGYPNSQYYVCNNQATFRSPRPMQNLRNNAPRPNFEKKPDRVFTQLSETRSQLFERLKEAGILHPVEAKIVNTSAEWYDPSKRCAYHSGVVGHDTEKCITLKHKIQDLIDNEVVKLAQAPSSVNTNSLPKHKG</sequence>
<protein>
    <submittedName>
        <fullName evidence="4">Uncharacterized protein LOC107006101</fullName>
    </submittedName>
</protein>
<proteinExistence type="predicted"/>
<organism evidence="3 4">
    <name type="scientific">Solanum pennellii</name>
    <name type="common">Tomato</name>
    <name type="synonym">Lycopersicon pennellii</name>
    <dbReference type="NCBI Taxonomy" id="28526"/>
    <lineage>
        <taxon>Eukaryota</taxon>
        <taxon>Viridiplantae</taxon>
        <taxon>Streptophyta</taxon>
        <taxon>Embryophyta</taxon>
        <taxon>Tracheophyta</taxon>
        <taxon>Spermatophyta</taxon>
        <taxon>Magnoliopsida</taxon>
        <taxon>eudicotyledons</taxon>
        <taxon>Gunneridae</taxon>
        <taxon>Pentapetalae</taxon>
        <taxon>asterids</taxon>
        <taxon>lamiids</taxon>
        <taxon>Solanales</taxon>
        <taxon>Solanaceae</taxon>
        <taxon>Solanoideae</taxon>
        <taxon>Solaneae</taxon>
        <taxon>Solanum</taxon>
        <taxon>Solanum subgen. Lycopersicon</taxon>
    </lineage>
</organism>
<evidence type="ECO:0000313" key="4">
    <source>
        <dbReference type="RefSeq" id="XP_015060225.1"/>
    </source>
</evidence>
<keyword evidence="3" id="KW-1185">Reference proteome</keyword>
<reference evidence="4" key="2">
    <citation type="submission" date="2025-08" db="UniProtKB">
        <authorList>
            <consortium name="RefSeq"/>
        </authorList>
    </citation>
    <scope>IDENTIFICATION</scope>
</reference>
<accession>A0ABM1FQJ4</accession>
<dbReference type="GeneID" id="107006101"/>
<dbReference type="PANTHER" id="PTHR32108:SF9">
    <property type="entry name" value="REVERSE TRANSCRIPTASE RNASE H-LIKE DOMAIN-CONTAINING PROTEIN"/>
    <property type="match status" value="1"/>
</dbReference>
<feature type="domain" description="Retrotransposon gag" evidence="2">
    <location>
        <begin position="240"/>
        <end position="329"/>
    </location>
</feature>
<dbReference type="InterPro" id="IPR005162">
    <property type="entry name" value="Retrotrans_gag_dom"/>
</dbReference>
<dbReference type="RefSeq" id="XP_015060225.1">
    <property type="nucleotide sequence ID" value="XM_015204739.1"/>
</dbReference>
<dbReference type="Proteomes" id="UP000694930">
    <property type="component" value="Chromosome 12"/>
</dbReference>
<dbReference type="Pfam" id="PF03732">
    <property type="entry name" value="Retrotrans_gag"/>
    <property type="match status" value="1"/>
</dbReference>
<evidence type="ECO:0000256" key="1">
    <source>
        <dbReference type="SAM" id="MobiDB-lite"/>
    </source>
</evidence>
<gene>
    <name evidence="4" type="primary">LOC107006101</name>
</gene>
<evidence type="ECO:0000259" key="2">
    <source>
        <dbReference type="Pfam" id="PF03732"/>
    </source>
</evidence>
<feature type="region of interest" description="Disordered" evidence="1">
    <location>
        <begin position="57"/>
        <end position="76"/>
    </location>
</feature>
<evidence type="ECO:0000313" key="3">
    <source>
        <dbReference type="Proteomes" id="UP000694930"/>
    </source>
</evidence>
<dbReference type="PANTHER" id="PTHR32108">
    <property type="entry name" value="DNA-DIRECTED RNA POLYMERASE SUBUNIT ALPHA"/>
    <property type="match status" value="1"/>
</dbReference>
<name>A0ABM1FQJ4_SOLPN</name>